<keyword evidence="5 7" id="KW-1133">Transmembrane helix</keyword>
<dbReference type="PANTHER" id="PTHR43299">
    <property type="entry name" value="UPF0718 PROTEIN YRAQ"/>
    <property type="match status" value="1"/>
</dbReference>
<feature type="transmembrane region" description="Helical" evidence="7">
    <location>
        <begin position="187"/>
        <end position="208"/>
    </location>
</feature>
<comment type="subcellular location">
    <subcellularLocation>
        <location evidence="1">Cell membrane</location>
        <topology evidence="1">Multi-pass membrane protein</topology>
    </subcellularLocation>
</comment>
<dbReference type="PANTHER" id="PTHR43299:SF1">
    <property type="entry name" value="UPF0718 PROTEIN YRAQ"/>
    <property type="match status" value="1"/>
</dbReference>
<keyword evidence="4 7" id="KW-0812">Transmembrane</keyword>
<evidence type="ECO:0000313" key="9">
    <source>
        <dbReference type="Proteomes" id="UP000075398"/>
    </source>
</evidence>
<feature type="transmembrane region" description="Helical" evidence="7">
    <location>
        <begin position="348"/>
        <end position="366"/>
    </location>
</feature>
<evidence type="ECO:0000313" key="8">
    <source>
        <dbReference type="EMBL" id="KYC49143.1"/>
    </source>
</evidence>
<dbReference type="EMBL" id="LNGC01000106">
    <property type="protein sequence ID" value="KYC49143.1"/>
    <property type="molecule type" value="Genomic_DNA"/>
</dbReference>
<sequence length="368" mass="40016">MKEINILLILILLFLGFFFMPITNNLFQESLFSAVSLLHDYARKHVLTCLVPAMFIAGAISIFVKKDVVLKYLGCDSNKILSYTIASVSGSILAVCSCTILPLFASIRKRGAGLGPAITFLFSGPAINIAAIFLTFSVLGFSIGLARVVSAIGLSIIVGLSMALIFRERSEGGKLYLEESSEIDVSSRIIIPFFFSLVMVLVVNGLSIELPLKYVTMGILTLVVALIAIFIFSKETSKSWLTETWHFSKMLIPLLFIGVFIAGFIMPLIPQHLIEQIVGKNNLLGNLIASLFGAFMYFSTLTEIPILQALIAKGMAKGPALALLLAGPSLSLPNMLVIRKVLGSKRTIVYVMLVILYSTMAGLMFGNI</sequence>
<evidence type="ECO:0000256" key="5">
    <source>
        <dbReference type="ARBA" id="ARBA00022989"/>
    </source>
</evidence>
<organism evidence="8 9">
    <name type="scientific">Candidatus Methanofastidiosum methylothiophilum</name>
    <dbReference type="NCBI Taxonomy" id="1705564"/>
    <lineage>
        <taxon>Archaea</taxon>
        <taxon>Methanobacteriati</taxon>
        <taxon>Methanobacteriota</taxon>
        <taxon>Stenosarchaea group</taxon>
        <taxon>Candidatus Methanofastidiosia</taxon>
        <taxon>Candidatus Methanofastidiosales</taxon>
        <taxon>Candidatus Methanofastidiosaceae</taxon>
        <taxon>Candidatus Methanofastidiosum</taxon>
    </lineage>
</organism>
<feature type="transmembrane region" description="Helical" evidence="7">
    <location>
        <begin position="320"/>
        <end position="342"/>
    </location>
</feature>
<evidence type="ECO:0000256" key="7">
    <source>
        <dbReference type="SAM" id="Phobius"/>
    </source>
</evidence>
<protein>
    <submittedName>
        <fullName evidence="8">Putative permease</fullName>
    </submittedName>
</protein>
<comment type="similarity">
    <text evidence="2">Belongs to the UPF0718 family.</text>
</comment>
<dbReference type="Pfam" id="PF03773">
    <property type="entry name" value="ArsP_1"/>
    <property type="match status" value="1"/>
</dbReference>
<feature type="transmembrane region" description="Helical" evidence="7">
    <location>
        <begin position="252"/>
        <end position="270"/>
    </location>
</feature>
<evidence type="ECO:0000256" key="4">
    <source>
        <dbReference type="ARBA" id="ARBA00022692"/>
    </source>
</evidence>
<dbReference type="PATRIC" id="fig|1705409.3.peg.1801"/>
<reference evidence="8 9" key="1">
    <citation type="journal article" date="2016" name="ISME J.">
        <title>Chasing the elusive Euryarchaeota class WSA2: genomes reveal a uniquely fastidious methyl-reducing methanogen.</title>
        <authorList>
            <person name="Nobu M.K."/>
            <person name="Narihiro T."/>
            <person name="Kuroda K."/>
            <person name="Mei R."/>
            <person name="Liu W.T."/>
        </authorList>
    </citation>
    <scope>NUCLEOTIDE SEQUENCE [LARGE SCALE GENOMIC DNA]</scope>
    <source>
        <strain evidence="8">U1lsi0528_Bin055</strain>
    </source>
</reference>
<feature type="transmembrane region" description="Helical" evidence="7">
    <location>
        <begin position="117"/>
        <end position="139"/>
    </location>
</feature>
<feature type="transmembrane region" description="Helical" evidence="7">
    <location>
        <begin position="214"/>
        <end position="232"/>
    </location>
</feature>
<keyword evidence="6 7" id="KW-0472">Membrane</keyword>
<dbReference type="InterPro" id="IPR005524">
    <property type="entry name" value="DUF318"/>
</dbReference>
<feature type="transmembrane region" description="Helical" evidence="7">
    <location>
        <begin position="145"/>
        <end position="166"/>
    </location>
</feature>
<dbReference type="AlphaFoldDB" id="A0A150IVY5"/>
<name>A0A150IVY5_9EURY</name>
<comment type="caution">
    <text evidence="8">The sequence shown here is derived from an EMBL/GenBank/DDBJ whole genome shotgun (WGS) entry which is preliminary data.</text>
</comment>
<feature type="transmembrane region" description="Helical" evidence="7">
    <location>
        <begin position="282"/>
        <end position="299"/>
    </location>
</feature>
<gene>
    <name evidence="8" type="ORF">AMQ22_01714</name>
</gene>
<proteinExistence type="inferred from homology"/>
<dbReference type="GO" id="GO:0005886">
    <property type="term" value="C:plasma membrane"/>
    <property type="evidence" value="ECO:0007669"/>
    <property type="project" value="UniProtKB-SubCell"/>
</dbReference>
<feature type="transmembrane region" description="Helical" evidence="7">
    <location>
        <begin position="6"/>
        <end position="26"/>
    </location>
</feature>
<dbReference type="Proteomes" id="UP000075398">
    <property type="component" value="Unassembled WGS sequence"/>
</dbReference>
<feature type="transmembrane region" description="Helical" evidence="7">
    <location>
        <begin position="46"/>
        <end position="64"/>
    </location>
</feature>
<keyword evidence="3" id="KW-1003">Cell membrane</keyword>
<evidence type="ECO:0000256" key="6">
    <source>
        <dbReference type="ARBA" id="ARBA00023136"/>
    </source>
</evidence>
<accession>A0A150IVY5</accession>
<evidence type="ECO:0000256" key="1">
    <source>
        <dbReference type="ARBA" id="ARBA00004651"/>
    </source>
</evidence>
<evidence type="ECO:0000256" key="2">
    <source>
        <dbReference type="ARBA" id="ARBA00006386"/>
    </source>
</evidence>
<evidence type="ECO:0000256" key="3">
    <source>
        <dbReference type="ARBA" id="ARBA00022475"/>
    </source>
</evidence>
<feature type="transmembrane region" description="Helical" evidence="7">
    <location>
        <begin position="84"/>
        <end position="105"/>
    </location>
</feature>